<reference evidence="2 3" key="1">
    <citation type="submission" date="2022-05" db="EMBL/GenBank/DDBJ databases">
        <authorList>
            <consortium name="Genoscope - CEA"/>
            <person name="William W."/>
        </authorList>
    </citation>
    <scope>NUCLEOTIDE SEQUENCE [LARGE SCALE GENOMIC DNA]</scope>
</reference>
<evidence type="ECO:0000256" key="1">
    <source>
        <dbReference type="ARBA" id="ARBA00007073"/>
    </source>
</evidence>
<sequence length="90" mass="9651">MADLKDLKLEISVPFCTETEAQIACNSLSVDPEPKRGGVKKELVVEGSVLKASMSSSEAKTLRVCANSFLDHLSLVVETIEAFGPPLEDS</sequence>
<name>A0ABN8NAR6_9CNID</name>
<comment type="similarity">
    <text evidence="1">Belongs to the CTAG/PCC1 family.</text>
</comment>
<dbReference type="PANTHER" id="PTHR31283:SF5">
    <property type="entry name" value="EKC_KEOPS COMPLEX SUBUNIT LAGE3"/>
    <property type="match status" value="1"/>
</dbReference>
<dbReference type="Proteomes" id="UP001159405">
    <property type="component" value="Unassembled WGS sequence"/>
</dbReference>
<dbReference type="InterPro" id="IPR015419">
    <property type="entry name" value="CTAG/Pcc1"/>
</dbReference>
<proteinExistence type="inferred from homology"/>
<dbReference type="EMBL" id="CALNXK010000015">
    <property type="protein sequence ID" value="CAH3046909.1"/>
    <property type="molecule type" value="Genomic_DNA"/>
</dbReference>
<organism evidence="2 3">
    <name type="scientific">Porites lobata</name>
    <dbReference type="NCBI Taxonomy" id="104759"/>
    <lineage>
        <taxon>Eukaryota</taxon>
        <taxon>Metazoa</taxon>
        <taxon>Cnidaria</taxon>
        <taxon>Anthozoa</taxon>
        <taxon>Hexacorallia</taxon>
        <taxon>Scleractinia</taxon>
        <taxon>Fungiina</taxon>
        <taxon>Poritidae</taxon>
        <taxon>Porites</taxon>
    </lineage>
</organism>
<evidence type="ECO:0000313" key="2">
    <source>
        <dbReference type="EMBL" id="CAH3046909.1"/>
    </source>
</evidence>
<protein>
    <submittedName>
        <fullName evidence="2">Uncharacterized protein</fullName>
    </submittedName>
</protein>
<evidence type="ECO:0000313" key="3">
    <source>
        <dbReference type="Proteomes" id="UP001159405"/>
    </source>
</evidence>
<dbReference type="PANTHER" id="PTHR31283">
    <property type="entry name" value="EKC/KEOPS COMPLEX SUBUNIT PCC1 FAMILY MEMBER"/>
    <property type="match status" value="1"/>
</dbReference>
<dbReference type="Pfam" id="PF09341">
    <property type="entry name" value="Pcc1"/>
    <property type="match status" value="1"/>
</dbReference>
<dbReference type="Gene3D" id="3.30.310.50">
    <property type="entry name" value="Alpha-D-phosphohexomutase, C-terminal domain"/>
    <property type="match status" value="1"/>
</dbReference>
<keyword evidence="3" id="KW-1185">Reference proteome</keyword>
<accession>A0ABN8NAR6</accession>
<gene>
    <name evidence="2" type="ORF">PLOB_00009877</name>
</gene>
<comment type="caution">
    <text evidence="2">The sequence shown here is derived from an EMBL/GenBank/DDBJ whole genome shotgun (WGS) entry which is preliminary data.</text>
</comment>